<evidence type="ECO:0000313" key="3">
    <source>
        <dbReference type="Proteomes" id="UP001500063"/>
    </source>
</evidence>
<protein>
    <recommendedName>
        <fullName evidence="4">FXSXX-COOH protein</fullName>
    </recommendedName>
</protein>
<dbReference type="EMBL" id="BAAABW010000031">
    <property type="protein sequence ID" value="GAA0374590.1"/>
    <property type="molecule type" value="Genomic_DNA"/>
</dbReference>
<name>A0ABP3HN03_9ACTN</name>
<dbReference type="Proteomes" id="UP001500063">
    <property type="component" value="Unassembled WGS sequence"/>
</dbReference>
<proteinExistence type="predicted"/>
<keyword evidence="3" id="KW-1185">Reference proteome</keyword>
<organism evidence="2 3">
    <name type="scientific">Streptomyces blastmyceticus</name>
    <dbReference type="NCBI Taxonomy" id="68180"/>
    <lineage>
        <taxon>Bacteria</taxon>
        <taxon>Bacillati</taxon>
        <taxon>Actinomycetota</taxon>
        <taxon>Actinomycetes</taxon>
        <taxon>Kitasatosporales</taxon>
        <taxon>Streptomycetaceae</taxon>
        <taxon>Streptomyces</taxon>
    </lineage>
</organism>
<feature type="region of interest" description="Disordered" evidence="1">
    <location>
        <begin position="56"/>
        <end position="75"/>
    </location>
</feature>
<accession>A0ABP3HN03</accession>
<reference evidence="3" key="1">
    <citation type="journal article" date="2019" name="Int. J. Syst. Evol. Microbiol.">
        <title>The Global Catalogue of Microorganisms (GCM) 10K type strain sequencing project: providing services to taxonomists for standard genome sequencing and annotation.</title>
        <authorList>
            <consortium name="The Broad Institute Genomics Platform"/>
            <consortium name="The Broad Institute Genome Sequencing Center for Infectious Disease"/>
            <person name="Wu L."/>
            <person name="Ma J."/>
        </authorList>
    </citation>
    <scope>NUCLEOTIDE SEQUENCE [LARGE SCALE GENOMIC DNA]</scope>
    <source>
        <strain evidence="3">JCM 4565</strain>
    </source>
</reference>
<dbReference type="RefSeq" id="WP_344123046.1">
    <property type="nucleotide sequence ID" value="NZ_BAAABW010000031.1"/>
</dbReference>
<evidence type="ECO:0008006" key="4">
    <source>
        <dbReference type="Google" id="ProtNLM"/>
    </source>
</evidence>
<gene>
    <name evidence="2" type="ORF">GCM10010319_61430</name>
</gene>
<evidence type="ECO:0000256" key="1">
    <source>
        <dbReference type="SAM" id="MobiDB-lite"/>
    </source>
</evidence>
<evidence type="ECO:0000313" key="2">
    <source>
        <dbReference type="EMBL" id="GAA0374590.1"/>
    </source>
</evidence>
<comment type="caution">
    <text evidence="2">The sequence shown here is derived from an EMBL/GenBank/DDBJ whole genome shotgun (WGS) entry which is preliminary data.</text>
</comment>
<sequence length="75" mass="8149">MPKLKRTAAAVSADAAERVPTVPDLTGIDLRTLRHTEDTALGIAVEEVLLDPGEFEGTWYSDGSDATGRRVPERR</sequence>